<comment type="caution">
    <text evidence="11">The sequence shown here is derived from an EMBL/GenBank/DDBJ whole genome shotgun (WGS) entry which is preliminary data.</text>
</comment>
<evidence type="ECO:0000256" key="8">
    <source>
        <dbReference type="ARBA" id="ARBA00023064"/>
    </source>
</evidence>
<organism evidence="11 12">
    <name type="scientific">Cerina litoralis</name>
    <dbReference type="NCBI Taxonomy" id="2874477"/>
    <lineage>
        <taxon>Bacteria</taxon>
        <taxon>Pseudomonadati</taxon>
        <taxon>Bacteroidota</taxon>
        <taxon>Flavobacteriia</taxon>
        <taxon>Flavobacteriales</taxon>
        <taxon>Flavobacteriaceae</taxon>
        <taxon>Cerina</taxon>
    </lineage>
</organism>
<dbReference type="GO" id="GO:0005524">
    <property type="term" value="F:ATP binding"/>
    <property type="evidence" value="ECO:0007669"/>
    <property type="project" value="UniProtKB-KW"/>
</dbReference>
<evidence type="ECO:0000313" key="11">
    <source>
        <dbReference type="EMBL" id="MCG2461109.1"/>
    </source>
</evidence>
<proteinExistence type="inferred from homology"/>
<evidence type="ECO:0000256" key="9">
    <source>
        <dbReference type="ARBA" id="ARBA00048090"/>
    </source>
</evidence>
<evidence type="ECO:0000256" key="3">
    <source>
        <dbReference type="ARBA" id="ARBA00012054"/>
    </source>
</evidence>
<evidence type="ECO:0000256" key="1">
    <source>
        <dbReference type="ARBA" id="ARBA00004761"/>
    </source>
</evidence>
<dbReference type="Proteomes" id="UP001200642">
    <property type="component" value="Unassembled WGS sequence"/>
</dbReference>
<reference evidence="11" key="1">
    <citation type="submission" date="2023-02" db="EMBL/GenBank/DDBJ databases">
        <title>Genome of Flavobacteriaceae gen. nov. sp. strain F89.</title>
        <authorList>
            <person name="Wang Y."/>
        </authorList>
    </citation>
    <scope>NUCLEOTIDE SEQUENCE</scope>
    <source>
        <strain evidence="11">F89</strain>
    </source>
</reference>
<dbReference type="CDD" id="cd02021">
    <property type="entry name" value="GntK"/>
    <property type="match status" value="1"/>
</dbReference>
<dbReference type="GO" id="GO:0005737">
    <property type="term" value="C:cytoplasm"/>
    <property type="evidence" value="ECO:0007669"/>
    <property type="project" value="TreeGrafter"/>
</dbReference>
<evidence type="ECO:0000256" key="10">
    <source>
        <dbReference type="RuleBase" id="RU363066"/>
    </source>
</evidence>
<comment type="catalytic activity">
    <reaction evidence="9 10">
        <text>D-gluconate + ATP = 6-phospho-D-gluconate + ADP + H(+)</text>
        <dbReference type="Rhea" id="RHEA:19433"/>
        <dbReference type="ChEBI" id="CHEBI:15378"/>
        <dbReference type="ChEBI" id="CHEBI:18391"/>
        <dbReference type="ChEBI" id="CHEBI:30616"/>
        <dbReference type="ChEBI" id="CHEBI:58759"/>
        <dbReference type="ChEBI" id="CHEBI:456216"/>
        <dbReference type="EC" id="2.7.1.12"/>
    </reaction>
</comment>
<accession>A0AAE3EVS1</accession>
<dbReference type="PANTHER" id="PTHR43442:SF3">
    <property type="entry name" value="GLUCONOKINASE-RELATED"/>
    <property type="match status" value="1"/>
</dbReference>
<keyword evidence="7 10" id="KW-0067">ATP-binding</keyword>
<dbReference type="NCBIfam" id="TIGR01313">
    <property type="entry name" value="therm_gnt_kin"/>
    <property type="match status" value="1"/>
</dbReference>
<keyword evidence="6 10" id="KW-0418">Kinase</keyword>
<dbReference type="PROSITE" id="PS51257">
    <property type="entry name" value="PROKAR_LIPOPROTEIN"/>
    <property type="match status" value="1"/>
</dbReference>
<dbReference type="Pfam" id="PF01202">
    <property type="entry name" value="SKI"/>
    <property type="match status" value="1"/>
</dbReference>
<keyword evidence="5 10" id="KW-0547">Nucleotide-binding</keyword>
<keyword evidence="12" id="KW-1185">Reference proteome</keyword>
<name>A0AAE3EVS1_9FLAO</name>
<evidence type="ECO:0000256" key="5">
    <source>
        <dbReference type="ARBA" id="ARBA00022741"/>
    </source>
</evidence>
<dbReference type="PANTHER" id="PTHR43442">
    <property type="entry name" value="GLUCONOKINASE-RELATED"/>
    <property type="match status" value="1"/>
</dbReference>
<dbReference type="EC" id="2.7.1.12" evidence="3 10"/>
<comment type="similarity">
    <text evidence="2 10">Belongs to the gluconokinase GntK/GntV family.</text>
</comment>
<comment type="pathway">
    <text evidence="1">Carbohydrate acid metabolism.</text>
</comment>
<dbReference type="InterPro" id="IPR006001">
    <property type="entry name" value="Therm_gnt_kin"/>
</dbReference>
<gene>
    <name evidence="11" type="ORF">K8352_10155</name>
</gene>
<dbReference type="Gene3D" id="3.40.50.300">
    <property type="entry name" value="P-loop containing nucleotide triphosphate hydrolases"/>
    <property type="match status" value="1"/>
</dbReference>
<evidence type="ECO:0000256" key="7">
    <source>
        <dbReference type="ARBA" id="ARBA00022840"/>
    </source>
</evidence>
<dbReference type="InterPro" id="IPR031322">
    <property type="entry name" value="Shikimate/glucono_kinase"/>
</dbReference>
<dbReference type="SUPFAM" id="SSF52540">
    <property type="entry name" value="P-loop containing nucleoside triphosphate hydrolases"/>
    <property type="match status" value="1"/>
</dbReference>
<dbReference type="InterPro" id="IPR027417">
    <property type="entry name" value="P-loop_NTPase"/>
</dbReference>
<dbReference type="GO" id="GO:0019521">
    <property type="term" value="P:D-gluconate metabolic process"/>
    <property type="evidence" value="ECO:0007669"/>
    <property type="project" value="UniProtKB-KW"/>
</dbReference>
<dbReference type="EMBL" id="JAIRBC010000013">
    <property type="protein sequence ID" value="MCG2461109.1"/>
    <property type="molecule type" value="Genomic_DNA"/>
</dbReference>
<evidence type="ECO:0000256" key="4">
    <source>
        <dbReference type="ARBA" id="ARBA00022679"/>
    </source>
</evidence>
<keyword evidence="4 10" id="KW-0808">Transferase</keyword>
<protein>
    <recommendedName>
        <fullName evidence="3 10">Gluconokinase</fullName>
        <ecNumber evidence="3 10">2.7.1.12</ecNumber>
    </recommendedName>
</protein>
<dbReference type="AlphaFoldDB" id="A0AAE3EVS1"/>
<evidence type="ECO:0000313" key="12">
    <source>
        <dbReference type="Proteomes" id="UP001200642"/>
    </source>
</evidence>
<sequence>MDNKPVFYIMGVSGCGKTTVGKMLAKKLGIPFFDGDDFHPVSNIQKMKAGIPLNDADRHGWLLNLNALAKENSKKGVIIACSALKESYRRILDNGIEKEVVWVFLKGSFKTLHKRMENRKGHYMPPSLLKSQLDTLETPKHALIESITKTPETIVKEILDKYHKSHSRE</sequence>
<evidence type="ECO:0000256" key="2">
    <source>
        <dbReference type="ARBA" id="ARBA00008420"/>
    </source>
</evidence>
<dbReference type="RefSeq" id="WP_317902257.1">
    <property type="nucleotide sequence ID" value="NZ_JAIRBC010000013.1"/>
</dbReference>
<evidence type="ECO:0000256" key="6">
    <source>
        <dbReference type="ARBA" id="ARBA00022777"/>
    </source>
</evidence>
<dbReference type="FunFam" id="3.40.50.300:FF:000522">
    <property type="entry name" value="Gluconokinase"/>
    <property type="match status" value="1"/>
</dbReference>
<keyword evidence="8" id="KW-0311">Gluconate utilization</keyword>
<dbReference type="GO" id="GO:0046316">
    <property type="term" value="F:gluconokinase activity"/>
    <property type="evidence" value="ECO:0007669"/>
    <property type="project" value="UniProtKB-EC"/>
</dbReference>